<dbReference type="OrthoDB" id="9764154at2"/>
<feature type="domain" description="PAC" evidence="11">
    <location>
        <begin position="627"/>
        <end position="678"/>
    </location>
</feature>
<dbReference type="Pfam" id="PF02518">
    <property type="entry name" value="HATPase_c"/>
    <property type="match status" value="1"/>
</dbReference>
<dbReference type="SMART" id="SM00065">
    <property type="entry name" value="GAF"/>
    <property type="match status" value="2"/>
</dbReference>
<dbReference type="RefSeq" id="WP_093621055.1">
    <property type="nucleotide sequence ID" value="NZ_BOMT01000074.1"/>
</dbReference>
<accession>A0A1I2L0K9</accession>
<dbReference type="SUPFAM" id="SSF55874">
    <property type="entry name" value="ATPase domain of HSP90 chaperone/DNA topoisomerase II/histidine kinase"/>
    <property type="match status" value="1"/>
</dbReference>
<feature type="domain" description="Histidine kinase" evidence="9">
    <location>
        <begin position="1126"/>
        <end position="1335"/>
    </location>
</feature>
<dbReference type="Proteomes" id="UP000199645">
    <property type="component" value="Unassembled WGS sequence"/>
</dbReference>
<dbReference type="PROSITE" id="PS50112">
    <property type="entry name" value="PAS"/>
    <property type="match status" value="6"/>
</dbReference>
<dbReference type="Pfam" id="PF00989">
    <property type="entry name" value="PAS"/>
    <property type="match status" value="1"/>
</dbReference>
<dbReference type="EMBL" id="FONV01000019">
    <property type="protein sequence ID" value="SFF72363.1"/>
    <property type="molecule type" value="Genomic_DNA"/>
</dbReference>
<evidence type="ECO:0000256" key="2">
    <source>
        <dbReference type="ARBA" id="ARBA00004236"/>
    </source>
</evidence>
<dbReference type="InterPro" id="IPR035965">
    <property type="entry name" value="PAS-like_dom_sf"/>
</dbReference>
<dbReference type="InterPro" id="IPR013655">
    <property type="entry name" value="PAS_fold_3"/>
</dbReference>
<dbReference type="SUPFAM" id="SSF47384">
    <property type="entry name" value="Homodimeric domain of signal transducing histidine kinase"/>
    <property type="match status" value="1"/>
</dbReference>
<dbReference type="InterPro" id="IPR036890">
    <property type="entry name" value="HATPase_C_sf"/>
</dbReference>
<dbReference type="InterPro" id="IPR013656">
    <property type="entry name" value="PAS_4"/>
</dbReference>
<comment type="catalytic activity">
    <reaction evidence="1">
        <text>ATP + protein L-histidine = ADP + protein N-phospho-L-histidine.</text>
        <dbReference type="EC" id="2.7.13.3"/>
    </reaction>
</comment>
<evidence type="ECO:0000256" key="3">
    <source>
        <dbReference type="ARBA" id="ARBA00012438"/>
    </source>
</evidence>
<dbReference type="InterPro" id="IPR000014">
    <property type="entry name" value="PAS"/>
</dbReference>
<dbReference type="Gene3D" id="3.30.565.10">
    <property type="entry name" value="Histidine kinase-like ATPase, C-terminal domain"/>
    <property type="match status" value="1"/>
</dbReference>
<evidence type="ECO:0000256" key="5">
    <source>
        <dbReference type="ARBA" id="ARBA00022679"/>
    </source>
</evidence>
<evidence type="ECO:0000256" key="1">
    <source>
        <dbReference type="ARBA" id="ARBA00000085"/>
    </source>
</evidence>
<dbReference type="GO" id="GO:0005886">
    <property type="term" value="C:plasma membrane"/>
    <property type="evidence" value="ECO:0007669"/>
    <property type="project" value="UniProtKB-SubCell"/>
</dbReference>
<evidence type="ECO:0000256" key="8">
    <source>
        <dbReference type="SAM" id="Coils"/>
    </source>
</evidence>
<dbReference type="Pfam" id="PF08448">
    <property type="entry name" value="PAS_4"/>
    <property type="match status" value="2"/>
</dbReference>
<keyword evidence="6" id="KW-0418">Kinase</keyword>
<keyword evidence="13" id="KW-1185">Reference proteome</keyword>
<dbReference type="InterPro" id="IPR001610">
    <property type="entry name" value="PAC"/>
</dbReference>
<evidence type="ECO:0000259" key="10">
    <source>
        <dbReference type="PROSITE" id="PS50112"/>
    </source>
</evidence>
<gene>
    <name evidence="12" type="ORF">SAMN05421541_11977</name>
</gene>
<feature type="domain" description="PAC" evidence="11">
    <location>
        <begin position="1049"/>
        <end position="1101"/>
    </location>
</feature>
<reference evidence="12 13" key="1">
    <citation type="submission" date="2016-10" db="EMBL/GenBank/DDBJ databases">
        <authorList>
            <person name="de Groot N.N."/>
        </authorList>
    </citation>
    <scope>NUCLEOTIDE SEQUENCE [LARGE SCALE GENOMIC DNA]</scope>
    <source>
        <strain evidence="12 13">DSM 43019</strain>
    </source>
</reference>
<dbReference type="InterPro" id="IPR003594">
    <property type="entry name" value="HATPase_dom"/>
</dbReference>
<dbReference type="EC" id="2.7.13.3" evidence="3"/>
<dbReference type="Pfam" id="PF13426">
    <property type="entry name" value="PAS_9"/>
    <property type="match status" value="1"/>
</dbReference>
<feature type="domain" description="PAS" evidence="10">
    <location>
        <begin position="428"/>
        <end position="502"/>
    </location>
</feature>
<sequence>MVSPSSGPAPLIAARELQEPARLRALRATGLLEQPSSAVLERLTRLAGRLVNAPVALVSLVTDDRQVFPCAVGLPEPWASRAETPLSHSFCRHVVMADAPLIVTDARGDDRVSDNLAIDDIGVVAYAGFPLRSPQGHTLGSFCVIDNRPRVWSPSELAVVEDLAAAAEAEIAMRLSQAELMSESRRRQAILNAAADAFVTADENGLVHSWNVAAEQLFGWSECEALGRPMSELMIPERFRERHEAGLRRVRAEGRSRLAGQRLDMTALDRAGREFPVEMVLQAQVGDDGTFFHAFLHDISDRKAREQEISDSEARFRSLFESSPIGMALVGLDGAWLRVNPAMSVITGHTADELLAIDFQTITHPDDLDQDLGLVEQLLAGEISDYRMHKRYLRKDGTTVWCLLSVALVRDDTGAPQHFLSQIVEVDAERRSRELLDVTFAAAPDPHLLATPDGVALRVNAAWGTVLGWTEGDLLGADVTAMVHPHDQAEVRGFLRAAASGRQTEQAVTVVSRYRTASGTYRWLQWHGAAAPGQGLVVATARDVTEARAVQEALRRSEEQSRMAFEASPLGMVIADSDGRFVRLNPAFAQLLGTGDLVGRDYREVTHPDDRESSAHAVARMLRDGVGELEKRFLRPDGTVVWARVTITGVTGADGRPQRLVQVEDITARKEAEEHAARETQRLRTMISVQREVAAAAADRQATLQLVADRAVEALPAAEGALVGLVDGTELYAGAAAGTLTAHSDVRVQISGSLAGRVVTTGTTLRCDDIATDERVDRDNSLAAAVRSMVVAPLFADGRVFGTLGVSSPRAHAFDDADTEQLTLLADALSGALRHADDTEQRSRLLRQLQERADLLDLTQDAVIVRDLDGRVVYWNPAAEHIYGWAPEVAAGHDLDRLLGTVWTADLNRARIDRALHEHGTWAGELEHRRADGRRVTVLSRKSLQRDPDGNPVGILSINTDVTARRHAEQALRDSEQLFRSQFAHSAIGQVIRGADDRVQEVNPAFAAMLGYRPDQLIGDTIGRHISPEALPARARALATLFTGQADSYHQVCRLIRADGERLDVDVTVSVIRDGTGHPERFVCLFQDISDRRAAEAARDRAIAELAGHNRQLQEANRLKQDLMGMLGHEIGNPLTSILGYTEIFTEEWGELSAGRQQTMLNAISRNAHLIDGIVREVLTLVTLDAGQITATPEAVTVRDHLDAAVENTGTGGVTIDCPDGTVASVQPGHLAQILTNLLSNARKYGGGATAMTVTGDAATVRIAVHDAGPGVPPDLRPHLFDRFTRAQETAGTVKGTGLGLHIVRELARANGGDVHYEPAPERGSIFVLALPLPPAG</sequence>
<dbReference type="Gene3D" id="1.10.287.130">
    <property type="match status" value="1"/>
</dbReference>
<dbReference type="PANTHER" id="PTHR43304">
    <property type="entry name" value="PHYTOCHROME-LIKE PROTEIN CPH1"/>
    <property type="match status" value="1"/>
</dbReference>
<evidence type="ECO:0000259" key="11">
    <source>
        <dbReference type="PROSITE" id="PS50113"/>
    </source>
</evidence>
<dbReference type="InterPro" id="IPR036097">
    <property type="entry name" value="HisK_dim/P_sf"/>
</dbReference>
<evidence type="ECO:0000313" key="13">
    <source>
        <dbReference type="Proteomes" id="UP000199645"/>
    </source>
</evidence>
<dbReference type="SUPFAM" id="SSF55785">
    <property type="entry name" value="PYP-like sensor domain (PAS domain)"/>
    <property type="match status" value="6"/>
</dbReference>
<keyword evidence="7" id="KW-0902">Two-component regulatory system</keyword>
<organism evidence="12 13">
    <name type="scientific">Actinoplanes philippinensis</name>
    <dbReference type="NCBI Taxonomy" id="35752"/>
    <lineage>
        <taxon>Bacteria</taxon>
        <taxon>Bacillati</taxon>
        <taxon>Actinomycetota</taxon>
        <taxon>Actinomycetes</taxon>
        <taxon>Micromonosporales</taxon>
        <taxon>Micromonosporaceae</taxon>
        <taxon>Actinoplanes</taxon>
    </lineage>
</organism>
<dbReference type="InterPro" id="IPR052162">
    <property type="entry name" value="Sensor_kinase/Photoreceptor"/>
</dbReference>
<dbReference type="InterPro" id="IPR000700">
    <property type="entry name" value="PAS-assoc_C"/>
</dbReference>
<protein>
    <recommendedName>
        <fullName evidence="3">histidine kinase</fullName>
        <ecNumber evidence="3">2.7.13.3</ecNumber>
    </recommendedName>
</protein>
<feature type="domain" description="PAS" evidence="10">
    <location>
        <begin position="557"/>
        <end position="625"/>
    </location>
</feature>
<dbReference type="PRINTS" id="PR00344">
    <property type="entry name" value="BCTRLSENSOR"/>
</dbReference>
<dbReference type="NCBIfam" id="TIGR00229">
    <property type="entry name" value="sensory_box"/>
    <property type="match status" value="6"/>
</dbReference>
<dbReference type="GO" id="GO:0006355">
    <property type="term" value="P:regulation of DNA-templated transcription"/>
    <property type="evidence" value="ECO:0007669"/>
    <property type="project" value="InterPro"/>
</dbReference>
<evidence type="ECO:0000259" key="9">
    <source>
        <dbReference type="PROSITE" id="PS50109"/>
    </source>
</evidence>
<dbReference type="InterPro" id="IPR003018">
    <property type="entry name" value="GAF"/>
</dbReference>
<dbReference type="SMART" id="SM00091">
    <property type="entry name" value="PAS"/>
    <property type="match status" value="6"/>
</dbReference>
<dbReference type="Pfam" id="PF08447">
    <property type="entry name" value="PAS_3"/>
    <property type="match status" value="2"/>
</dbReference>
<keyword evidence="4" id="KW-0597">Phosphoprotein</keyword>
<comment type="subcellular location">
    <subcellularLocation>
        <location evidence="2">Cell membrane</location>
    </subcellularLocation>
</comment>
<dbReference type="SMART" id="SM00086">
    <property type="entry name" value="PAC"/>
    <property type="match status" value="6"/>
</dbReference>
<dbReference type="InterPro" id="IPR004358">
    <property type="entry name" value="Sig_transdc_His_kin-like_C"/>
</dbReference>
<dbReference type="Gene3D" id="3.30.450.40">
    <property type="match status" value="2"/>
</dbReference>
<dbReference type="STRING" id="35752.SAMN05421541_11977"/>
<dbReference type="InterPro" id="IPR013767">
    <property type="entry name" value="PAS_fold"/>
</dbReference>
<dbReference type="SUPFAM" id="SSF55781">
    <property type="entry name" value="GAF domain-like"/>
    <property type="match status" value="2"/>
</dbReference>
<feature type="domain" description="PAS" evidence="10">
    <location>
        <begin position="848"/>
        <end position="895"/>
    </location>
</feature>
<dbReference type="InterPro" id="IPR005467">
    <property type="entry name" value="His_kinase_dom"/>
</dbReference>
<dbReference type="InterPro" id="IPR029016">
    <property type="entry name" value="GAF-like_dom_sf"/>
</dbReference>
<dbReference type="PANTHER" id="PTHR43304:SF1">
    <property type="entry name" value="PAC DOMAIN-CONTAINING PROTEIN"/>
    <property type="match status" value="1"/>
</dbReference>
<feature type="domain" description="PAS" evidence="10">
    <location>
        <begin position="312"/>
        <end position="382"/>
    </location>
</feature>
<feature type="domain" description="PAS" evidence="10">
    <location>
        <begin position="183"/>
        <end position="254"/>
    </location>
</feature>
<dbReference type="GO" id="GO:0000155">
    <property type="term" value="F:phosphorelay sensor kinase activity"/>
    <property type="evidence" value="ECO:0007669"/>
    <property type="project" value="InterPro"/>
</dbReference>
<feature type="domain" description="PAC" evidence="11">
    <location>
        <begin position="922"/>
        <end position="974"/>
    </location>
</feature>
<dbReference type="Pfam" id="PF01590">
    <property type="entry name" value="GAF"/>
    <property type="match status" value="1"/>
</dbReference>
<dbReference type="Pfam" id="PF00512">
    <property type="entry name" value="HisKA"/>
    <property type="match status" value="1"/>
</dbReference>
<evidence type="ECO:0000256" key="7">
    <source>
        <dbReference type="ARBA" id="ARBA00023012"/>
    </source>
</evidence>
<dbReference type="CDD" id="cd00130">
    <property type="entry name" value="PAS"/>
    <property type="match status" value="6"/>
</dbReference>
<evidence type="ECO:0000313" key="12">
    <source>
        <dbReference type="EMBL" id="SFF72363.1"/>
    </source>
</evidence>
<dbReference type="CDD" id="cd00082">
    <property type="entry name" value="HisKA"/>
    <property type="match status" value="1"/>
</dbReference>
<dbReference type="SMART" id="SM00387">
    <property type="entry name" value="HATPase_c"/>
    <property type="match status" value="1"/>
</dbReference>
<dbReference type="PROSITE" id="PS50109">
    <property type="entry name" value="HIS_KIN"/>
    <property type="match status" value="1"/>
</dbReference>
<dbReference type="InterPro" id="IPR003661">
    <property type="entry name" value="HisK_dim/P_dom"/>
</dbReference>
<keyword evidence="5" id="KW-0808">Transferase</keyword>
<feature type="domain" description="PAS" evidence="10">
    <location>
        <begin position="975"/>
        <end position="1045"/>
    </location>
</feature>
<evidence type="ECO:0000256" key="6">
    <source>
        <dbReference type="ARBA" id="ARBA00022777"/>
    </source>
</evidence>
<feature type="coiled-coil region" evidence="8">
    <location>
        <begin position="1092"/>
        <end position="1119"/>
    </location>
</feature>
<name>A0A1I2L0K9_9ACTN</name>
<dbReference type="SMART" id="SM00388">
    <property type="entry name" value="HisKA"/>
    <property type="match status" value="1"/>
</dbReference>
<evidence type="ECO:0000256" key="4">
    <source>
        <dbReference type="ARBA" id="ARBA00022553"/>
    </source>
</evidence>
<dbReference type="PROSITE" id="PS50113">
    <property type="entry name" value="PAC"/>
    <property type="match status" value="4"/>
</dbReference>
<dbReference type="Pfam" id="PF13185">
    <property type="entry name" value="GAF_2"/>
    <property type="match status" value="1"/>
</dbReference>
<feature type="domain" description="PAC" evidence="11">
    <location>
        <begin position="386"/>
        <end position="438"/>
    </location>
</feature>
<proteinExistence type="predicted"/>
<keyword evidence="8" id="KW-0175">Coiled coil</keyword>
<dbReference type="Gene3D" id="3.30.450.20">
    <property type="entry name" value="PAS domain"/>
    <property type="match status" value="6"/>
</dbReference>